<dbReference type="PROSITE" id="PS50160">
    <property type="entry name" value="DNA_LIGASE_A3"/>
    <property type="match status" value="1"/>
</dbReference>
<dbReference type="InterPro" id="IPR050191">
    <property type="entry name" value="ATP-dep_DNA_ligase"/>
</dbReference>
<dbReference type="EC" id="6.5.1.1" evidence="2"/>
<dbReference type="Gene3D" id="3.30.470.30">
    <property type="entry name" value="DNA ligase/mRNA capping enzyme"/>
    <property type="match status" value="1"/>
</dbReference>
<evidence type="ECO:0000313" key="7">
    <source>
        <dbReference type="EMBL" id="QVT81221.1"/>
    </source>
</evidence>
<dbReference type="SUPFAM" id="SSF50249">
    <property type="entry name" value="Nucleic acid-binding proteins"/>
    <property type="match status" value="1"/>
</dbReference>
<dbReference type="PANTHER" id="PTHR45674:SF4">
    <property type="entry name" value="DNA LIGASE 1"/>
    <property type="match status" value="1"/>
</dbReference>
<organism evidence="7 8">
    <name type="scientific">Nocardioides aquaticus</name>
    <dbReference type="NCBI Taxonomy" id="160826"/>
    <lineage>
        <taxon>Bacteria</taxon>
        <taxon>Bacillati</taxon>
        <taxon>Actinomycetota</taxon>
        <taxon>Actinomycetes</taxon>
        <taxon>Propionibacteriales</taxon>
        <taxon>Nocardioidaceae</taxon>
        <taxon>Nocardioides</taxon>
    </lineage>
</organism>
<dbReference type="Gene3D" id="3.30.1490.70">
    <property type="match status" value="1"/>
</dbReference>
<accession>A0ABX8ELG3</accession>
<evidence type="ECO:0000256" key="1">
    <source>
        <dbReference type="ARBA" id="ARBA00007572"/>
    </source>
</evidence>
<dbReference type="PANTHER" id="PTHR45674">
    <property type="entry name" value="DNA LIGASE 1/3 FAMILY MEMBER"/>
    <property type="match status" value="1"/>
</dbReference>
<evidence type="ECO:0000259" key="6">
    <source>
        <dbReference type="PROSITE" id="PS50160"/>
    </source>
</evidence>
<sequence>MRPMLATPTTEVPSGERWSHEVKWDGVRVLARGGADLGDAVRMTSRNDNEVTVAWPDLSTSPLPGRDLLVDGEVIALNERGLPDFRTLQERMHVRRAATAAALADRVPATYMVFDLLALDGEDLTGLAWAERRARLEDLAGPDGLGATGWQVPAAYDDGAMLLEATRTQGLEGVVSKRRDSRYAFERRSPHWLKLAHRHRRSYVVGGWRPQEGSGADGPLAAVLVGEPTSDGLAYRGRVGSGIGGRRSAELAAMVAPLARAASPFHDEVPRVDARGTHWVEPVLVVDVDTHGAGYARLRQPSFRGVRPDLDPDDLATDDLTGQS</sequence>
<keyword evidence="3" id="KW-0436">Ligase</keyword>
<dbReference type="InterPro" id="IPR012340">
    <property type="entry name" value="NA-bd_OB-fold"/>
</dbReference>
<dbReference type="Proteomes" id="UP000679307">
    <property type="component" value="Chromosome"/>
</dbReference>
<dbReference type="NCBIfam" id="TIGR02779">
    <property type="entry name" value="NHEJ_ligase_lig"/>
    <property type="match status" value="1"/>
</dbReference>
<comment type="similarity">
    <text evidence="1">Belongs to the ATP-dependent DNA ligase family.</text>
</comment>
<dbReference type="RefSeq" id="WP_214056625.1">
    <property type="nucleotide sequence ID" value="NZ_BAAAHS010000080.1"/>
</dbReference>
<dbReference type="Gene3D" id="2.40.50.140">
    <property type="entry name" value="Nucleic acid-binding proteins"/>
    <property type="match status" value="1"/>
</dbReference>
<dbReference type="InterPro" id="IPR012309">
    <property type="entry name" value="DNA_ligase_ATP-dep_C"/>
</dbReference>
<dbReference type="EMBL" id="CP075371">
    <property type="protein sequence ID" value="QVT81221.1"/>
    <property type="molecule type" value="Genomic_DNA"/>
</dbReference>
<feature type="domain" description="ATP-dependent DNA ligase family profile" evidence="6">
    <location>
        <begin position="102"/>
        <end position="255"/>
    </location>
</feature>
<dbReference type="Pfam" id="PF01068">
    <property type="entry name" value="DNA_ligase_A_M"/>
    <property type="match status" value="1"/>
</dbReference>
<evidence type="ECO:0000256" key="2">
    <source>
        <dbReference type="ARBA" id="ARBA00012727"/>
    </source>
</evidence>
<protein>
    <recommendedName>
        <fullName evidence="2">DNA ligase (ATP)</fullName>
        <ecNumber evidence="2">6.5.1.1</ecNumber>
    </recommendedName>
</protein>
<comment type="catalytic activity">
    <reaction evidence="4">
        <text>ATP + (deoxyribonucleotide)n-3'-hydroxyl + 5'-phospho-(deoxyribonucleotide)m = (deoxyribonucleotide)n+m + AMP + diphosphate.</text>
        <dbReference type="EC" id="6.5.1.1"/>
    </reaction>
</comment>
<evidence type="ECO:0000256" key="4">
    <source>
        <dbReference type="ARBA" id="ARBA00034003"/>
    </source>
</evidence>
<evidence type="ECO:0000256" key="3">
    <source>
        <dbReference type="ARBA" id="ARBA00022598"/>
    </source>
</evidence>
<gene>
    <name evidence="7" type="primary">ligD_3</name>
    <name evidence="7" type="ORF">ENKNEFLB_03629</name>
</gene>
<feature type="region of interest" description="Disordered" evidence="5">
    <location>
        <begin position="303"/>
        <end position="324"/>
    </location>
</feature>
<proteinExistence type="inferred from homology"/>
<dbReference type="InterPro" id="IPR012310">
    <property type="entry name" value="DNA_ligase_ATP-dep_cent"/>
</dbReference>
<dbReference type="Pfam" id="PF04679">
    <property type="entry name" value="DNA_ligase_A_C"/>
    <property type="match status" value="1"/>
</dbReference>
<name>A0ABX8ELG3_9ACTN</name>
<dbReference type="InterPro" id="IPR014146">
    <property type="entry name" value="LigD_ligase_dom"/>
</dbReference>
<dbReference type="SUPFAM" id="SSF56091">
    <property type="entry name" value="DNA ligase/mRNA capping enzyme, catalytic domain"/>
    <property type="match status" value="1"/>
</dbReference>
<dbReference type="CDD" id="cd07971">
    <property type="entry name" value="OBF_DNA_ligase_LigD"/>
    <property type="match status" value="1"/>
</dbReference>
<evidence type="ECO:0000256" key="5">
    <source>
        <dbReference type="SAM" id="MobiDB-lite"/>
    </source>
</evidence>
<evidence type="ECO:0000313" key="8">
    <source>
        <dbReference type="Proteomes" id="UP000679307"/>
    </source>
</evidence>
<reference evidence="7 8" key="1">
    <citation type="submission" date="2021-05" db="EMBL/GenBank/DDBJ databases">
        <title>Complete genome of Nocardioides aquaticus KCTC 9944T isolated from meromictic and hypersaline Ekho Lake, Antarctica.</title>
        <authorList>
            <person name="Hwang K."/>
            <person name="Kim K.M."/>
            <person name="Choe H."/>
        </authorList>
    </citation>
    <scope>NUCLEOTIDE SEQUENCE [LARGE SCALE GENOMIC DNA]</scope>
    <source>
        <strain evidence="7 8">KCTC 9944</strain>
    </source>
</reference>
<dbReference type="CDD" id="cd07906">
    <property type="entry name" value="Adenylation_DNA_ligase_LigD_LigC"/>
    <property type="match status" value="1"/>
</dbReference>
<keyword evidence="8" id="KW-1185">Reference proteome</keyword>